<keyword evidence="5 7" id="KW-1133">Transmembrane helix</keyword>
<name>A0AAV0V918_HYABA</name>
<reference evidence="8" key="1">
    <citation type="submission" date="2022-12" db="EMBL/GenBank/DDBJ databases">
        <authorList>
            <person name="Webb A."/>
        </authorList>
    </citation>
    <scope>NUCLEOTIDE SEQUENCE</scope>
    <source>
        <strain evidence="8">Hp1</strain>
    </source>
</reference>
<dbReference type="PANTHER" id="PTHR42865">
    <property type="entry name" value="PROTON/GLUTAMATE-ASPARTATE SYMPORTER"/>
    <property type="match status" value="1"/>
</dbReference>
<evidence type="ECO:0000256" key="2">
    <source>
        <dbReference type="ARBA" id="ARBA00022448"/>
    </source>
</evidence>
<dbReference type="SUPFAM" id="SSF118215">
    <property type="entry name" value="Proton glutamate symport protein"/>
    <property type="match status" value="1"/>
</dbReference>
<comment type="similarity">
    <text evidence="7">Belongs to the dicarboxylate/amino acid:cation symporter (DAACS) (TC 2.A.23) family.</text>
</comment>
<feature type="transmembrane region" description="Helical" evidence="7">
    <location>
        <begin position="363"/>
        <end position="385"/>
    </location>
</feature>
<evidence type="ECO:0000256" key="6">
    <source>
        <dbReference type="ARBA" id="ARBA00023136"/>
    </source>
</evidence>
<evidence type="ECO:0000256" key="7">
    <source>
        <dbReference type="RuleBase" id="RU361216"/>
    </source>
</evidence>
<feature type="transmembrane region" description="Helical" evidence="7">
    <location>
        <begin position="495"/>
        <end position="516"/>
    </location>
</feature>
<dbReference type="EMBL" id="CANTFL010001486">
    <property type="protein sequence ID" value="CAI5743199.1"/>
    <property type="molecule type" value="Genomic_DNA"/>
</dbReference>
<proteinExistence type="inferred from homology"/>
<feature type="transmembrane region" description="Helical" evidence="7">
    <location>
        <begin position="56"/>
        <end position="77"/>
    </location>
</feature>
<feature type="transmembrane region" description="Helical" evidence="7">
    <location>
        <begin position="466"/>
        <end position="489"/>
    </location>
</feature>
<evidence type="ECO:0000256" key="3">
    <source>
        <dbReference type="ARBA" id="ARBA00022475"/>
    </source>
</evidence>
<feature type="transmembrane region" description="Helical" evidence="7">
    <location>
        <begin position="434"/>
        <end position="454"/>
    </location>
</feature>
<comment type="caution">
    <text evidence="7">Lacks conserved residue(s) required for the propagation of feature annotation.</text>
</comment>
<evidence type="ECO:0000256" key="1">
    <source>
        <dbReference type="ARBA" id="ARBA00004651"/>
    </source>
</evidence>
<dbReference type="Pfam" id="PF00375">
    <property type="entry name" value="SDF"/>
    <property type="match status" value="1"/>
</dbReference>
<evidence type="ECO:0000256" key="4">
    <source>
        <dbReference type="ARBA" id="ARBA00022692"/>
    </source>
</evidence>
<evidence type="ECO:0000313" key="9">
    <source>
        <dbReference type="Proteomes" id="UP001162031"/>
    </source>
</evidence>
<keyword evidence="6 7" id="KW-0472">Membrane</keyword>
<dbReference type="PANTHER" id="PTHR42865:SF7">
    <property type="entry name" value="PROTON_GLUTAMATE-ASPARTATE SYMPORTER"/>
    <property type="match status" value="1"/>
</dbReference>
<keyword evidence="4 7" id="KW-0812">Transmembrane</keyword>
<dbReference type="GO" id="GO:0015293">
    <property type="term" value="F:symporter activity"/>
    <property type="evidence" value="ECO:0007669"/>
    <property type="project" value="UniProtKB-UniRule"/>
</dbReference>
<accession>A0AAV0V918</accession>
<comment type="caution">
    <text evidence="8">The sequence shown here is derived from an EMBL/GenBank/DDBJ whole genome shotgun (WGS) entry which is preliminary data.</text>
</comment>
<feature type="transmembrane region" description="Helical" evidence="7">
    <location>
        <begin position="97"/>
        <end position="122"/>
    </location>
</feature>
<gene>
    <name evidence="8" type="ORF">HBR001_LOCUS9354</name>
</gene>
<feature type="transmembrane region" description="Helical" evidence="7">
    <location>
        <begin position="318"/>
        <end position="343"/>
    </location>
</feature>
<evidence type="ECO:0000313" key="8">
    <source>
        <dbReference type="EMBL" id="CAI5743199.1"/>
    </source>
</evidence>
<dbReference type="InterPro" id="IPR001991">
    <property type="entry name" value="Na-dicarboxylate_symporter"/>
</dbReference>
<keyword evidence="3" id="KW-1003">Cell membrane</keyword>
<sequence>MPSPTPPPIDVGSLSCVALPRLLPLFLGVSCGAAIALAVALTGVRSSTLVQWLLRVPGDLLLQALVAVTLPLVALHATRTGSQLQTRQLPIPWPQLALATLAASMMAALVASTVGALVAAALHGVLPRSVALAQVWGLPLPSAAVAFRCPGDVSSGSVTLQSNGSLVCSANATAFMLDDVAHTFVAGAMMQKAWSVSEQVVTMVESAFPESVAGAFVDGDVLSIMVGSLALGAALACCSIWSEKRHASDQNDGCLRVDEEFELKEELMMLQLVKQAEAAGCRVLSWLLTHLSISVVFMVSSVLLRPSVSVPIVYSEEGFTALALVTVLLLALMLDVVVMISLATLFTLSNPFAFLEHLLPAQLLALSSGSSVVALPTTVSAVVASKRVSPPVAFIVCCTSTVLGQTGTALYLSLSTLFVLSASAPGMSEDEQSALRSTSTICVMVLVNVIGASVTSPLPGNDKTAALATAFGVVFGVPTGSRAVLLSYLAAMEWIISPFVACVNVTNNALIALMIAHSLEARSGATTEASNDDTNSAAMHQWLPLDHRQQGVVETRRSEN</sequence>
<dbReference type="Proteomes" id="UP001162031">
    <property type="component" value="Unassembled WGS sequence"/>
</dbReference>
<feature type="transmembrane region" description="Helical" evidence="7">
    <location>
        <begin position="22"/>
        <end position="44"/>
    </location>
</feature>
<keyword evidence="9" id="KW-1185">Reference proteome</keyword>
<dbReference type="GO" id="GO:0005886">
    <property type="term" value="C:plasma membrane"/>
    <property type="evidence" value="ECO:0007669"/>
    <property type="project" value="UniProtKB-SubCell"/>
</dbReference>
<feature type="transmembrane region" description="Helical" evidence="7">
    <location>
        <begin position="221"/>
        <end position="242"/>
    </location>
</feature>
<dbReference type="InterPro" id="IPR036458">
    <property type="entry name" value="Na:dicarbo_symporter_sf"/>
</dbReference>
<feature type="transmembrane region" description="Helical" evidence="7">
    <location>
        <begin position="392"/>
        <end position="414"/>
    </location>
</feature>
<dbReference type="Gene3D" id="1.10.3860.10">
    <property type="entry name" value="Sodium:dicarboxylate symporter"/>
    <property type="match status" value="1"/>
</dbReference>
<keyword evidence="2 7" id="KW-0813">Transport</keyword>
<protein>
    <recommendedName>
        <fullName evidence="7">Amino acid transporter</fullName>
    </recommendedName>
</protein>
<dbReference type="AlphaFoldDB" id="A0AAV0V918"/>
<keyword evidence="7" id="KW-0769">Symport</keyword>
<comment type="subcellular location">
    <subcellularLocation>
        <location evidence="1">Cell membrane</location>
        <topology evidence="1">Multi-pass membrane protein</topology>
    </subcellularLocation>
    <subcellularLocation>
        <location evidence="7">Membrane</location>
        <topology evidence="7">Multi-pass membrane protein</topology>
    </subcellularLocation>
</comment>
<organism evidence="8 9">
    <name type="scientific">Hyaloperonospora brassicae</name>
    <name type="common">Brassica downy mildew</name>
    <name type="synonym">Peronospora brassicae</name>
    <dbReference type="NCBI Taxonomy" id="162125"/>
    <lineage>
        <taxon>Eukaryota</taxon>
        <taxon>Sar</taxon>
        <taxon>Stramenopiles</taxon>
        <taxon>Oomycota</taxon>
        <taxon>Peronosporomycetes</taxon>
        <taxon>Peronosporales</taxon>
        <taxon>Peronosporaceae</taxon>
        <taxon>Hyaloperonospora</taxon>
    </lineage>
</organism>
<evidence type="ECO:0000256" key="5">
    <source>
        <dbReference type="ARBA" id="ARBA00022989"/>
    </source>
</evidence>
<feature type="transmembrane region" description="Helical" evidence="7">
    <location>
        <begin position="283"/>
        <end position="306"/>
    </location>
</feature>